<keyword evidence="5 7" id="KW-0547">Nucleotide-binding</keyword>
<dbReference type="PANTHER" id="PTHR43692:SF1">
    <property type="entry name" value="UDP-N-ACETYLMURAMOYLALANINE--D-GLUTAMATE LIGASE"/>
    <property type="match status" value="1"/>
</dbReference>
<keyword evidence="7 8" id="KW-0132">Cell division</keyword>
<dbReference type="GO" id="GO:0005524">
    <property type="term" value="F:ATP binding"/>
    <property type="evidence" value="ECO:0007669"/>
    <property type="project" value="UniProtKB-UniRule"/>
</dbReference>
<evidence type="ECO:0000256" key="8">
    <source>
        <dbReference type="RuleBase" id="RU003664"/>
    </source>
</evidence>
<evidence type="ECO:0000256" key="3">
    <source>
        <dbReference type="ARBA" id="ARBA00022490"/>
    </source>
</evidence>
<evidence type="ECO:0000256" key="6">
    <source>
        <dbReference type="ARBA" id="ARBA00022840"/>
    </source>
</evidence>
<dbReference type="Pfam" id="PF02875">
    <property type="entry name" value="Mur_ligase_C"/>
    <property type="match status" value="1"/>
</dbReference>
<reference evidence="11" key="1">
    <citation type="journal article" date="2021" name="PeerJ">
        <title>Extensive microbial diversity within the chicken gut microbiome revealed by metagenomics and culture.</title>
        <authorList>
            <person name="Gilroy R."/>
            <person name="Ravi A."/>
            <person name="Getino M."/>
            <person name="Pursley I."/>
            <person name="Horton D.L."/>
            <person name="Alikhan N.F."/>
            <person name="Baker D."/>
            <person name="Gharbi K."/>
            <person name="Hall N."/>
            <person name="Watson M."/>
            <person name="Adriaenssens E.M."/>
            <person name="Foster-Nyarko E."/>
            <person name="Jarju S."/>
            <person name="Secka A."/>
            <person name="Antonio M."/>
            <person name="Oren A."/>
            <person name="Chaudhuri R.R."/>
            <person name="La Ragione R."/>
            <person name="Hildebrand F."/>
            <person name="Pallen M.J."/>
        </authorList>
    </citation>
    <scope>NUCLEOTIDE SEQUENCE</scope>
    <source>
        <strain evidence="11">CHK186-16707</strain>
    </source>
</reference>
<dbReference type="EMBL" id="DXAN01000002">
    <property type="protein sequence ID" value="HJA07703.1"/>
    <property type="molecule type" value="Genomic_DNA"/>
</dbReference>
<dbReference type="InterPro" id="IPR005762">
    <property type="entry name" value="MurD"/>
</dbReference>
<name>A0A9D2HAQ6_9BACT</name>
<keyword evidence="4 7" id="KW-0436">Ligase</keyword>
<evidence type="ECO:0000313" key="12">
    <source>
        <dbReference type="Proteomes" id="UP000824225"/>
    </source>
</evidence>
<keyword evidence="7 8" id="KW-0133">Cell shape</keyword>
<dbReference type="EC" id="6.3.2.9" evidence="7 8"/>
<dbReference type="InterPro" id="IPR036565">
    <property type="entry name" value="Mur-like_cat_sf"/>
</dbReference>
<dbReference type="InterPro" id="IPR013221">
    <property type="entry name" value="Mur_ligase_cen"/>
</dbReference>
<keyword evidence="7 8" id="KW-0961">Cell wall biogenesis/degradation</keyword>
<dbReference type="PANTHER" id="PTHR43692">
    <property type="entry name" value="UDP-N-ACETYLMURAMOYLALANINE--D-GLUTAMATE LIGASE"/>
    <property type="match status" value="1"/>
</dbReference>
<feature type="binding site" evidence="7">
    <location>
        <begin position="130"/>
        <end position="136"/>
    </location>
    <ligand>
        <name>ATP</name>
        <dbReference type="ChEBI" id="CHEBI:30616"/>
    </ligand>
</feature>
<dbReference type="Gene3D" id="3.40.50.720">
    <property type="entry name" value="NAD(P)-binding Rossmann-like Domain"/>
    <property type="match status" value="1"/>
</dbReference>
<evidence type="ECO:0000256" key="2">
    <source>
        <dbReference type="ARBA" id="ARBA00004752"/>
    </source>
</evidence>
<dbReference type="SUPFAM" id="SSF53623">
    <property type="entry name" value="MurD-like peptide ligases, catalytic domain"/>
    <property type="match status" value="1"/>
</dbReference>
<keyword evidence="6 7" id="KW-0067">ATP-binding</keyword>
<evidence type="ECO:0000256" key="1">
    <source>
        <dbReference type="ARBA" id="ARBA00004496"/>
    </source>
</evidence>
<keyword evidence="7 8" id="KW-0573">Peptidoglycan synthesis</keyword>
<protein>
    <recommendedName>
        <fullName evidence="7 8">UDP-N-acetylmuramoylalanine--D-glutamate ligase</fullName>
        <ecNumber evidence="7 8">6.3.2.9</ecNumber>
    </recommendedName>
    <alternativeName>
        <fullName evidence="7">D-glutamic acid-adding enzyme</fullName>
    </alternativeName>
    <alternativeName>
        <fullName evidence="7">UDP-N-acetylmuramoyl-L-alanyl-D-glutamate synthetase</fullName>
    </alternativeName>
</protein>
<proteinExistence type="inferred from homology"/>
<evidence type="ECO:0000259" key="9">
    <source>
        <dbReference type="Pfam" id="PF02875"/>
    </source>
</evidence>
<comment type="caution">
    <text evidence="11">The sequence shown here is derived from an EMBL/GenBank/DDBJ whole genome shotgun (WGS) entry which is preliminary data.</text>
</comment>
<comment type="similarity">
    <text evidence="7">Belongs to the MurCDEF family.</text>
</comment>
<dbReference type="GO" id="GO:0051301">
    <property type="term" value="P:cell division"/>
    <property type="evidence" value="ECO:0007669"/>
    <property type="project" value="UniProtKB-KW"/>
</dbReference>
<gene>
    <name evidence="7 11" type="primary">murD</name>
    <name evidence="11" type="ORF">H9962_00715</name>
</gene>
<comment type="function">
    <text evidence="7 8">Cell wall formation. Catalyzes the addition of glutamate to the nucleotide precursor UDP-N-acetylmuramoyl-L-alanine (UMA).</text>
</comment>
<dbReference type="NCBIfam" id="TIGR01087">
    <property type="entry name" value="murD"/>
    <property type="match status" value="1"/>
</dbReference>
<evidence type="ECO:0000256" key="7">
    <source>
        <dbReference type="HAMAP-Rule" id="MF_00639"/>
    </source>
</evidence>
<dbReference type="GO" id="GO:0008764">
    <property type="term" value="F:UDP-N-acetylmuramoylalanine-D-glutamate ligase activity"/>
    <property type="evidence" value="ECO:0007669"/>
    <property type="project" value="UniProtKB-UniRule"/>
</dbReference>
<dbReference type="Proteomes" id="UP000824225">
    <property type="component" value="Unassembled WGS sequence"/>
</dbReference>
<reference evidence="11" key="2">
    <citation type="submission" date="2021-04" db="EMBL/GenBank/DDBJ databases">
        <authorList>
            <person name="Gilroy R."/>
        </authorList>
    </citation>
    <scope>NUCLEOTIDE SEQUENCE</scope>
    <source>
        <strain evidence="11">CHK186-16707</strain>
    </source>
</reference>
<evidence type="ECO:0000256" key="5">
    <source>
        <dbReference type="ARBA" id="ARBA00022741"/>
    </source>
</evidence>
<keyword evidence="3 7" id="KW-0963">Cytoplasm</keyword>
<dbReference type="InterPro" id="IPR036615">
    <property type="entry name" value="Mur_ligase_C_dom_sf"/>
</dbReference>
<comment type="catalytic activity">
    <reaction evidence="7 8">
        <text>UDP-N-acetyl-alpha-D-muramoyl-L-alanine + D-glutamate + ATP = UDP-N-acetyl-alpha-D-muramoyl-L-alanyl-D-glutamate + ADP + phosphate + H(+)</text>
        <dbReference type="Rhea" id="RHEA:16429"/>
        <dbReference type="ChEBI" id="CHEBI:15378"/>
        <dbReference type="ChEBI" id="CHEBI:29986"/>
        <dbReference type="ChEBI" id="CHEBI:30616"/>
        <dbReference type="ChEBI" id="CHEBI:43474"/>
        <dbReference type="ChEBI" id="CHEBI:83898"/>
        <dbReference type="ChEBI" id="CHEBI:83900"/>
        <dbReference type="ChEBI" id="CHEBI:456216"/>
        <dbReference type="EC" id="6.3.2.9"/>
    </reaction>
</comment>
<dbReference type="Gene3D" id="3.40.1190.10">
    <property type="entry name" value="Mur-like, catalytic domain"/>
    <property type="match status" value="1"/>
</dbReference>
<feature type="domain" description="Mur ligase C-terminal" evidence="9">
    <location>
        <begin position="308"/>
        <end position="419"/>
    </location>
</feature>
<evidence type="ECO:0000256" key="4">
    <source>
        <dbReference type="ARBA" id="ARBA00022598"/>
    </source>
</evidence>
<organism evidence="11 12">
    <name type="scientific">Candidatus Mailhella merdigallinarum</name>
    <dbReference type="NCBI Taxonomy" id="2838658"/>
    <lineage>
        <taxon>Bacteria</taxon>
        <taxon>Pseudomonadati</taxon>
        <taxon>Thermodesulfobacteriota</taxon>
        <taxon>Desulfovibrionia</taxon>
        <taxon>Desulfovibrionales</taxon>
        <taxon>Desulfovibrionaceae</taxon>
        <taxon>Mailhella</taxon>
    </lineage>
</organism>
<dbReference type="HAMAP" id="MF_00639">
    <property type="entry name" value="MurD"/>
    <property type="match status" value="1"/>
</dbReference>
<dbReference type="SUPFAM" id="SSF53244">
    <property type="entry name" value="MurD-like peptide ligases, peptide-binding domain"/>
    <property type="match status" value="1"/>
</dbReference>
<dbReference type="GO" id="GO:0071555">
    <property type="term" value="P:cell wall organization"/>
    <property type="evidence" value="ECO:0007669"/>
    <property type="project" value="UniProtKB-KW"/>
</dbReference>
<dbReference type="GO" id="GO:0008360">
    <property type="term" value="P:regulation of cell shape"/>
    <property type="evidence" value="ECO:0007669"/>
    <property type="project" value="UniProtKB-KW"/>
</dbReference>
<dbReference type="AlphaFoldDB" id="A0A9D2HAQ6"/>
<evidence type="ECO:0000259" key="10">
    <source>
        <dbReference type="Pfam" id="PF08245"/>
    </source>
</evidence>
<dbReference type="Pfam" id="PF08245">
    <property type="entry name" value="Mur_ligase_M"/>
    <property type="match status" value="1"/>
</dbReference>
<comment type="pathway">
    <text evidence="2 7 8">Cell wall biogenesis; peptidoglycan biosynthesis.</text>
</comment>
<keyword evidence="7 8" id="KW-0131">Cell cycle</keyword>
<dbReference type="InterPro" id="IPR004101">
    <property type="entry name" value="Mur_ligase_C"/>
</dbReference>
<dbReference type="SUPFAM" id="SSF51984">
    <property type="entry name" value="MurCD N-terminal domain"/>
    <property type="match status" value="1"/>
</dbReference>
<dbReference type="GO" id="GO:0005737">
    <property type="term" value="C:cytoplasm"/>
    <property type="evidence" value="ECO:0007669"/>
    <property type="project" value="UniProtKB-SubCell"/>
</dbReference>
<dbReference type="Gene3D" id="3.90.190.20">
    <property type="entry name" value="Mur ligase, C-terminal domain"/>
    <property type="match status" value="1"/>
</dbReference>
<feature type="domain" description="Mur ligase central" evidence="10">
    <location>
        <begin position="128"/>
        <end position="238"/>
    </location>
</feature>
<comment type="subcellular location">
    <subcellularLocation>
        <location evidence="1 7 8">Cytoplasm</location>
    </subcellularLocation>
</comment>
<dbReference type="GO" id="GO:0009252">
    <property type="term" value="P:peptidoglycan biosynthetic process"/>
    <property type="evidence" value="ECO:0007669"/>
    <property type="project" value="UniProtKB-UniRule"/>
</dbReference>
<evidence type="ECO:0000313" key="11">
    <source>
        <dbReference type="EMBL" id="HJA07703.1"/>
    </source>
</evidence>
<sequence length="454" mass="48499">MACDPSLLKPIGPGTRAVVVGAGRSGRAATRLLRAVGASVRLLEKTPERITADFAAWADKAGVAVLGGDHHPAQFEGADLVVPSPGAALSSLRPLLSAASAGGEGGPEVLAETELAWRHLDGEPVIGITGTSGKTTTTSLCAAMLEAQGLTVFTGGNIGTPLSEYVLERRAGTRPEADVLVLELSSFQLQTCQSLRPRVGVLLNIAENHLDYHRDMAEYIEAKMRLFRCQTPADLAVVAPSLTGLPERFHIRSRLVYYDADAGRFPDMPLHGAHNQANAEAAWLAAREFGTDLDAARRAVAVFRPLPHRLETVAEIDGVMYVNDSKCTTLEALKVALAAFDRPVLLLAGGTYKGGDAAALGDLVRRHVKAVGLFGASRDKFEPAWKDLTPVTWDPTLREALARLRGLARPGDVVLLAPATSSYDQYANYKERGEDFRRAVLDRPAPHTTEGVPA</sequence>
<accession>A0A9D2HAQ6</accession>